<dbReference type="GO" id="GO:0016301">
    <property type="term" value="F:kinase activity"/>
    <property type="evidence" value="ECO:0007669"/>
    <property type="project" value="UniProtKB-KW"/>
</dbReference>
<keyword evidence="2" id="KW-1133">Transmembrane helix</keyword>
<dbReference type="Proteomes" id="UP001163105">
    <property type="component" value="Unassembled WGS sequence"/>
</dbReference>
<accession>A0AB34G4S4</accession>
<feature type="region of interest" description="Disordered" evidence="1">
    <location>
        <begin position="1"/>
        <end position="50"/>
    </location>
</feature>
<evidence type="ECO:0000256" key="2">
    <source>
        <dbReference type="SAM" id="Phobius"/>
    </source>
</evidence>
<protein>
    <submittedName>
        <fullName evidence="3">MAP kinase kinase kinase Czk3</fullName>
    </submittedName>
</protein>
<evidence type="ECO:0000256" key="1">
    <source>
        <dbReference type="SAM" id="MobiDB-lite"/>
    </source>
</evidence>
<dbReference type="EMBL" id="JAQHRD010000001">
    <property type="protein sequence ID" value="KAJ6446134.1"/>
    <property type="molecule type" value="Genomic_DNA"/>
</dbReference>
<feature type="transmembrane region" description="Helical" evidence="2">
    <location>
        <begin position="230"/>
        <end position="252"/>
    </location>
</feature>
<keyword evidence="3" id="KW-0808">Transferase</keyword>
<proteinExistence type="predicted"/>
<name>A0AB34G4S4_9HYPO</name>
<feature type="region of interest" description="Disordered" evidence="1">
    <location>
        <begin position="262"/>
        <end position="322"/>
    </location>
</feature>
<dbReference type="AlphaFoldDB" id="A0AB34G4S4"/>
<keyword evidence="4" id="KW-1185">Reference proteome</keyword>
<feature type="compositionally biased region" description="Low complexity" evidence="1">
    <location>
        <begin position="296"/>
        <end position="305"/>
    </location>
</feature>
<keyword evidence="3" id="KW-0418">Kinase</keyword>
<gene>
    <name evidence="3" type="ORF">O9K51_00904</name>
</gene>
<comment type="caution">
    <text evidence="3">The sequence shown here is derived from an EMBL/GenBank/DDBJ whole genome shotgun (WGS) entry which is preliminary data.</text>
</comment>
<keyword evidence="2" id="KW-0472">Membrane</keyword>
<feature type="compositionally biased region" description="Low complexity" evidence="1">
    <location>
        <begin position="1"/>
        <end position="13"/>
    </location>
</feature>
<evidence type="ECO:0000313" key="4">
    <source>
        <dbReference type="Proteomes" id="UP001163105"/>
    </source>
</evidence>
<reference evidence="3" key="1">
    <citation type="submission" date="2023-01" db="EMBL/GenBank/DDBJ databases">
        <title>The growth and conidiation of Purpureocillium lavendulum are regulated by nitrogen source and histone H3K14 acetylation.</title>
        <authorList>
            <person name="Tang P."/>
            <person name="Han J."/>
            <person name="Zhang C."/>
            <person name="Tang P."/>
            <person name="Qi F."/>
            <person name="Zhang K."/>
            <person name="Liang L."/>
        </authorList>
    </citation>
    <scope>NUCLEOTIDE SEQUENCE</scope>
    <source>
        <strain evidence="3">YMF1.00683</strain>
    </source>
</reference>
<evidence type="ECO:0000313" key="3">
    <source>
        <dbReference type="EMBL" id="KAJ6446134.1"/>
    </source>
</evidence>
<organism evidence="3 4">
    <name type="scientific">Purpureocillium lavendulum</name>
    <dbReference type="NCBI Taxonomy" id="1247861"/>
    <lineage>
        <taxon>Eukaryota</taxon>
        <taxon>Fungi</taxon>
        <taxon>Dikarya</taxon>
        <taxon>Ascomycota</taxon>
        <taxon>Pezizomycotina</taxon>
        <taxon>Sordariomycetes</taxon>
        <taxon>Hypocreomycetidae</taxon>
        <taxon>Hypocreales</taxon>
        <taxon>Ophiocordycipitaceae</taxon>
        <taxon>Purpureocillium</taxon>
    </lineage>
</organism>
<keyword evidence="2" id="KW-0812">Transmembrane</keyword>
<sequence length="350" mass="37321">MSSSPAPATGPTSVLPTSTIAPASRPGFNFTSSQTSSSSEDHHATTQTFPPMTTYWTKPQSCTWTYVVDDQSPQATPGAVAWLDLEPKSGASTLSCYPDGMFFDGRTGVFSPATCPNGWTTVSLRVNTDEDPIQATTTAICCSSYYSLDGSHCKRSVPTVLAVPISYNHTASTYDVLTNSTTTLISATIAVNTIRALFMEQDKKQLGLTNENEIGEVPDPPRPLTVGARVGIALGVAGFVSITIAAITWCILRRKRLRRKRAANQGQHELTHVPDMYGPGGTRLQDGAAAEPPPAYEASTASSSTGPVDGDGENTAARDDEIRALVAQKAAIQRRLEELERADADNAHQQ</sequence>